<evidence type="ECO:0000256" key="7">
    <source>
        <dbReference type="SAM" id="SignalP"/>
    </source>
</evidence>
<dbReference type="InterPro" id="IPR003245">
    <property type="entry name" value="Phytocyanin_dom"/>
</dbReference>
<evidence type="ECO:0000256" key="2">
    <source>
        <dbReference type="ARBA" id="ARBA00022723"/>
    </source>
</evidence>
<dbReference type="InterPro" id="IPR008972">
    <property type="entry name" value="Cupredoxin"/>
</dbReference>
<dbReference type="STRING" id="106549.A0A540K5K0"/>
<dbReference type="PANTHER" id="PTHR33021:SF492">
    <property type="entry name" value="UCLACYANIN 1"/>
    <property type="match status" value="1"/>
</dbReference>
<dbReference type="AlphaFoldDB" id="A0A540K5K0"/>
<feature type="compositionally biased region" description="Low complexity" evidence="6">
    <location>
        <begin position="128"/>
        <end position="142"/>
    </location>
</feature>
<evidence type="ECO:0000259" key="8">
    <source>
        <dbReference type="PROSITE" id="PS51485"/>
    </source>
</evidence>
<dbReference type="Gene3D" id="2.60.40.420">
    <property type="entry name" value="Cupredoxins - blue copper proteins"/>
    <property type="match status" value="1"/>
</dbReference>
<keyword evidence="10" id="KW-1185">Reference proteome</keyword>
<dbReference type="CDD" id="cd04216">
    <property type="entry name" value="Phytocyanin"/>
    <property type="match status" value="1"/>
</dbReference>
<sequence length="258" mass="26577">MAAPRTTLMNLVIVTMLIESAMAATYTVGGPNGRWDSTTDLKTWASSQSFLVGDNLNFQYSTKHDVIEVPKADYDSCQARNSIQSYSGGITTITLSSPGKRYFICGTTGHCSQGMKLEVNTLATSAAPAASPISPSPLESPLVPTPSPATPSPSPLESPLVPTPSPATPSLAPEPSIASPAEPLPQSAPTLSPTLPSGLPISPASDPTDHIPSTEAPSSISRTGSSPQPSASSPNYKGGLPLSLTVAFSVLIMLLLAH</sequence>
<dbReference type="FunFam" id="2.60.40.420:FF:000003">
    <property type="entry name" value="Blue copper"/>
    <property type="match status" value="1"/>
</dbReference>
<keyword evidence="1" id="KW-0813">Transport</keyword>
<keyword evidence="3" id="KW-0249">Electron transport</keyword>
<evidence type="ECO:0000256" key="6">
    <source>
        <dbReference type="SAM" id="MobiDB-lite"/>
    </source>
</evidence>
<dbReference type="GO" id="GO:0005886">
    <property type="term" value="C:plasma membrane"/>
    <property type="evidence" value="ECO:0007669"/>
    <property type="project" value="TreeGrafter"/>
</dbReference>
<dbReference type="Proteomes" id="UP000315295">
    <property type="component" value="Unassembled WGS sequence"/>
</dbReference>
<dbReference type="PRINTS" id="PR01217">
    <property type="entry name" value="PRICHEXTENSN"/>
</dbReference>
<name>A0A540K5K0_MALBA</name>
<evidence type="ECO:0000256" key="5">
    <source>
        <dbReference type="ARBA" id="ARBA00023180"/>
    </source>
</evidence>
<dbReference type="Pfam" id="PF02298">
    <property type="entry name" value="Cu_bind_like"/>
    <property type="match status" value="1"/>
</dbReference>
<feature type="region of interest" description="Disordered" evidence="6">
    <location>
        <begin position="128"/>
        <end position="238"/>
    </location>
</feature>
<feature type="chain" id="PRO_5022127896" description="Phytocyanin domain-containing protein" evidence="7">
    <location>
        <begin position="24"/>
        <end position="258"/>
    </location>
</feature>
<dbReference type="SUPFAM" id="SSF49503">
    <property type="entry name" value="Cupredoxins"/>
    <property type="match status" value="1"/>
</dbReference>
<evidence type="ECO:0000256" key="3">
    <source>
        <dbReference type="ARBA" id="ARBA00022982"/>
    </source>
</evidence>
<evidence type="ECO:0000256" key="1">
    <source>
        <dbReference type="ARBA" id="ARBA00022448"/>
    </source>
</evidence>
<keyword evidence="2" id="KW-0479">Metal-binding</keyword>
<protein>
    <recommendedName>
        <fullName evidence="8">Phytocyanin domain-containing protein</fullName>
    </recommendedName>
</protein>
<reference evidence="9 10" key="1">
    <citation type="journal article" date="2019" name="G3 (Bethesda)">
        <title>Sequencing of a Wild Apple (Malus baccata) Genome Unravels the Differences Between Cultivated and Wild Apple Species Regarding Disease Resistance and Cold Tolerance.</title>
        <authorList>
            <person name="Chen X."/>
        </authorList>
    </citation>
    <scope>NUCLEOTIDE SEQUENCE [LARGE SCALE GENOMIC DNA]</scope>
    <source>
        <strain evidence="10">cv. Shandingzi</strain>
        <tissue evidence="9">Leaves</tissue>
    </source>
</reference>
<dbReference type="GO" id="GO:0046872">
    <property type="term" value="F:metal ion binding"/>
    <property type="evidence" value="ECO:0007669"/>
    <property type="project" value="UniProtKB-KW"/>
</dbReference>
<dbReference type="PANTHER" id="PTHR33021">
    <property type="entry name" value="BLUE COPPER PROTEIN"/>
    <property type="match status" value="1"/>
</dbReference>
<keyword evidence="7" id="KW-0732">Signal</keyword>
<comment type="caution">
    <text evidence="9">The sequence shown here is derived from an EMBL/GenBank/DDBJ whole genome shotgun (WGS) entry which is preliminary data.</text>
</comment>
<evidence type="ECO:0000313" key="10">
    <source>
        <dbReference type="Proteomes" id="UP000315295"/>
    </source>
</evidence>
<dbReference type="GO" id="GO:0009055">
    <property type="term" value="F:electron transfer activity"/>
    <property type="evidence" value="ECO:0007669"/>
    <property type="project" value="InterPro"/>
</dbReference>
<gene>
    <name evidence="9" type="ORF">C1H46_045315</name>
</gene>
<proteinExistence type="predicted"/>
<organism evidence="9 10">
    <name type="scientific">Malus baccata</name>
    <name type="common">Siberian crab apple</name>
    <name type="synonym">Pyrus baccata</name>
    <dbReference type="NCBI Taxonomy" id="106549"/>
    <lineage>
        <taxon>Eukaryota</taxon>
        <taxon>Viridiplantae</taxon>
        <taxon>Streptophyta</taxon>
        <taxon>Embryophyta</taxon>
        <taxon>Tracheophyta</taxon>
        <taxon>Spermatophyta</taxon>
        <taxon>Magnoliopsida</taxon>
        <taxon>eudicotyledons</taxon>
        <taxon>Gunneridae</taxon>
        <taxon>Pentapetalae</taxon>
        <taxon>rosids</taxon>
        <taxon>fabids</taxon>
        <taxon>Rosales</taxon>
        <taxon>Rosaceae</taxon>
        <taxon>Amygdaloideae</taxon>
        <taxon>Maleae</taxon>
        <taxon>Malus</taxon>
    </lineage>
</organism>
<feature type="signal peptide" evidence="7">
    <location>
        <begin position="1"/>
        <end position="23"/>
    </location>
</feature>
<dbReference type="PROSITE" id="PS51485">
    <property type="entry name" value="PHYTOCYANIN"/>
    <property type="match status" value="1"/>
</dbReference>
<evidence type="ECO:0000313" key="9">
    <source>
        <dbReference type="EMBL" id="TQD69152.1"/>
    </source>
</evidence>
<feature type="compositionally biased region" description="Polar residues" evidence="6">
    <location>
        <begin position="215"/>
        <end position="235"/>
    </location>
</feature>
<accession>A0A540K5K0</accession>
<feature type="compositionally biased region" description="Low complexity" evidence="6">
    <location>
        <begin position="168"/>
        <end position="203"/>
    </location>
</feature>
<dbReference type="InterPro" id="IPR039391">
    <property type="entry name" value="Phytocyanin-like"/>
</dbReference>
<feature type="compositionally biased region" description="Pro residues" evidence="6">
    <location>
        <begin position="143"/>
        <end position="167"/>
    </location>
</feature>
<feature type="domain" description="Phytocyanin" evidence="8">
    <location>
        <begin position="24"/>
        <end position="123"/>
    </location>
</feature>
<dbReference type="EMBL" id="VIEB01004641">
    <property type="protein sequence ID" value="TQD69152.1"/>
    <property type="molecule type" value="Genomic_DNA"/>
</dbReference>
<keyword evidence="4" id="KW-0186">Copper</keyword>
<evidence type="ECO:0000256" key="4">
    <source>
        <dbReference type="ARBA" id="ARBA00023008"/>
    </source>
</evidence>
<keyword evidence="5" id="KW-0325">Glycoprotein</keyword>